<dbReference type="GO" id="GO:0006260">
    <property type="term" value="P:DNA replication"/>
    <property type="evidence" value="ECO:0007669"/>
    <property type="project" value="UniProtKB-KW"/>
</dbReference>
<comment type="catalytic activity">
    <reaction evidence="6">
        <text>DNA(n) + a 2'-deoxyribonucleoside 5'-triphosphate = DNA(n+1) + diphosphate</text>
        <dbReference type="Rhea" id="RHEA:22508"/>
        <dbReference type="Rhea" id="RHEA-COMP:17339"/>
        <dbReference type="Rhea" id="RHEA-COMP:17340"/>
        <dbReference type="ChEBI" id="CHEBI:33019"/>
        <dbReference type="ChEBI" id="CHEBI:61560"/>
        <dbReference type="ChEBI" id="CHEBI:173112"/>
        <dbReference type="EC" id="2.7.7.7"/>
    </reaction>
</comment>
<evidence type="ECO:0000256" key="3">
    <source>
        <dbReference type="ARBA" id="ARBA00022695"/>
    </source>
</evidence>
<dbReference type="InterPro" id="IPR029460">
    <property type="entry name" value="DNAPol_HHH"/>
</dbReference>
<evidence type="ECO:0000256" key="2">
    <source>
        <dbReference type="ARBA" id="ARBA00022679"/>
    </source>
</evidence>
<keyword evidence="5" id="KW-0239">DNA-directed DNA polymerase</keyword>
<feature type="domain" description="Bacterial DNA polymerase III alpha subunit NTPase" evidence="7">
    <location>
        <begin position="38"/>
        <end position="289"/>
    </location>
</feature>
<dbReference type="InterPro" id="IPR036844">
    <property type="entry name" value="Hint_dom_sf"/>
</dbReference>
<evidence type="ECO:0000259" key="8">
    <source>
        <dbReference type="Pfam" id="PF14579"/>
    </source>
</evidence>
<dbReference type="Pfam" id="PF17657">
    <property type="entry name" value="DNA_pol3_finger"/>
    <property type="match status" value="1"/>
</dbReference>
<dbReference type="Pfam" id="PF14579">
    <property type="entry name" value="HHH_6"/>
    <property type="match status" value="1"/>
</dbReference>
<dbReference type="EMBL" id="MF668286">
    <property type="protein sequence ID" value="ASZ74916.1"/>
    <property type="molecule type" value="Genomic_DNA"/>
</dbReference>
<name>A0A2D1A444_9CAUD</name>
<organism evidence="10 11">
    <name type="scientific">Rhodococcus phage Trina</name>
    <dbReference type="NCBI Taxonomy" id="2027905"/>
    <lineage>
        <taxon>Viruses</taxon>
        <taxon>Duplodnaviria</taxon>
        <taxon>Heunggongvirae</taxon>
        <taxon>Uroviricota</taxon>
        <taxon>Caudoviricetes</taxon>
        <taxon>Trinavirus</taxon>
        <taxon>Trinavirus trina</taxon>
    </lineage>
</organism>
<dbReference type="GO" id="GO:0008408">
    <property type="term" value="F:3'-5' exonuclease activity"/>
    <property type="evidence" value="ECO:0007669"/>
    <property type="project" value="InterPro"/>
</dbReference>
<dbReference type="GO" id="GO:0003887">
    <property type="term" value="F:DNA-directed DNA polymerase activity"/>
    <property type="evidence" value="ECO:0007669"/>
    <property type="project" value="UniProtKB-KW"/>
</dbReference>
<sequence>MTTTIVKQAYTLKEGLETLPKGKFGKTKKTDEEINIAIRQLCEAGLRRIGKFNDQVYQDRLDEELKVIIGKNFAVYFIILWDMMNFCRHEGIATGAARGSAGGSLVSYLLEITALDPIEDGLLFWRFLDPSREEAPDIDIDIADKDRARVKLYLEEEYGSEFVASISTFNYYSFKSAFKGAARVLALPYSDANDAVRNVETFEDAKLSPAFIKVVREDPAIYKLTKALEGRISGVGMHAAGVVISNVALSEITSLESRGAAGEEFRQKVVGLDKKMAELIGLVKIDLLGLKALSVIDDAEQLIKKNHGRIVNWKNLERNDKLVFDMLSQGHTLGIFQAEQSASTKLIKDMGIHSFTDLVASNALVRSGAWNAFGPEFVARKKGHKKAKSIHPDCDWFLKDTQQLALYQEQTMLMCTELAGMSMQDANAVRKLTARKEDKSTLAPYKDKFIGGASLKISLKEAEKLWENIEITSEYQFNKCLVGNTKVEVRYRNESEDWTNACMTMEQLYVMWNEGIFQVQVLGPDKVNERGCEDEQWHTITHVTDQGEKPTVRIWVSSGSYIDSTNDHRHRLSHNWKEAYRIHQGDQIWTRDGKQTVAGRRQLGVQQVYDLGIETEHEAFYANNFVTHNSHSVGYSRVSYAMAWLKYHYPAEFMVALLNNEKDQGSVSDYLAECKRLGIKVETPDVNLSDMHYSTKNNKIYIGLSSIKYISDKLAERIIKQRPYSSYADMRERMMAKGSGLSSRVIASLNAIGASRFDDHPIDPEEIRNNMYEYLGIPSFDQGMINADMRTRMIQLPDYDERGTQMVAAIVKDIVSKNGWTRIEIIDGNGSASFFAEADHGLIKGHKYIMLIANNSLIDAVDLANYNSNHPLVRYLRGHNDTDFWLVGAKARVTKNNKHLATMVYSQMGRLRSCMVFSTKLELARTVPRGSKIRIAIGQMKDGTEFLENIKVDERV</sequence>
<dbReference type="Gene3D" id="1.10.150.870">
    <property type="match status" value="1"/>
</dbReference>
<proteinExistence type="predicted"/>
<dbReference type="PANTHER" id="PTHR32294:SF0">
    <property type="entry name" value="DNA POLYMERASE III SUBUNIT ALPHA"/>
    <property type="match status" value="1"/>
</dbReference>
<dbReference type="InterPro" id="IPR030934">
    <property type="entry name" value="Intein_C"/>
</dbReference>
<evidence type="ECO:0000259" key="9">
    <source>
        <dbReference type="Pfam" id="PF17657"/>
    </source>
</evidence>
<dbReference type="InterPro" id="IPR011708">
    <property type="entry name" value="DNA_pol3_alpha_NTPase_dom"/>
</dbReference>
<evidence type="ECO:0000313" key="10">
    <source>
        <dbReference type="EMBL" id="ASZ74916.1"/>
    </source>
</evidence>
<accession>A0A2D1A444</accession>
<dbReference type="CDD" id="cd00081">
    <property type="entry name" value="Hint"/>
    <property type="match status" value="1"/>
</dbReference>
<protein>
    <recommendedName>
        <fullName evidence="1">DNA-directed DNA polymerase</fullName>
        <ecNumber evidence="1">2.7.7.7</ecNumber>
    </recommendedName>
</protein>
<feature type="domain" description="DNA polymerase III alpha subunit finger" evidence="9">
    <location>
        <begin position="293"/>
        <end position="453"/>
    </location>
</feature>
<evidence type="ECO:0000259" key="7">
    <source>
        <dbReference type="Pfam" id="PF07733"/>
    </source>
</evidence>
<dbReference type="InterPro" id="IPR004805">
    <property type="entry name" value="DnaE2/DnaE/PolC"/>
</dbReference>
<keyword evidence="4" id="KW-0235">DNA replication</keyword>
<dbReference type="InterPro" id="IPR040982">
    <property type="entry name" value="DNA_pol3_finger"/>
</dbReference>
<dbReference type="OrthoDB" id="11996at10239"/>
<reference evidence="11" key="1">
    <citation type="submission" date="2017-08" db="EMBL/GenBank/DDBJ databases">
        <authorList>
            <person name="de Groot N.N."/>
        </authorList>
    </citation>
    <scope>NUCLEOTIDE SEQUENCE [LARGE SCALE GENOMIC DNA]</scope>
</reference>
<keyword evidence="3" id="KW-0548">Nucleotidyltransferase</keyword>
<dbReference type="PANTHER" id="PTHR32294">
    <property type="entry name" value="DNA POLYMERASE III SUBUNIT ALPHA"/>
    <property type="match status" value="1"/>
</dbReference>
<dbReference type="EC" id="2.7.7.7" evidence="1"/>
<evidence type="ECO:0000313" key="11">
    <source>
        <dbReference type="Proteomes" id="UP000231419"/>
    </source>
</evidence>
<evidence type="ECO:0000256" key="1">
    <source>
        <dbReference type="ARBA" id="ARBA00012417"/>
    </source>
</evidence>
<evidence type="ECO:0000256" key="4">
    <source>
        <dbReference type="ARBA" id="ARBA00022705"/>
    </source>
</evidence>
<keyword evidence="2" id="KW-0808">Transferase</keyword>
<dbReference type="SUPFAM" id="SSF51294">
    <property type="entry name" value="Hedgehog/intein (Hint) domain"/>
    <property type="match status" value="1"/>
</dbReference>
<dbReference type="Pfam" id="PF07733">
    <property type="entry name" value="DNA_pol3_alpha"/>
    <property type="match status" value="1"/>
</dbReference>
<dbReference type="PROSITE" id="PS50818">
    <property type="entry name" value="INTEIN_C_TER"/>
    <property type="match status" value="1"/>
</dbReference>
<dbReference type="Gene3D" id="2.170.16.10">
    <property type="entry name" value="Hedgehog/Intein (Hint) domain"/>
    <property type="match status" value="1"/>
</dbReference>
<evidence type="ECO:0000256" key="6">
    <source>
        <dbReference type="ARBA" id="ARBA00049244"/>
    </source>
</evidence>
<feature type="domain" description="DNA polymerase helix-hairpin-helix motif" evidence="8">
    <location>
        <begin position="678"/>
        <end position="755"/>
    </location>
</feature>
<gene>
    <name evidence="10" type="ORF">SEA_TRINA_102</name>
</gene>
<keyword evidence="11" id="KW-1185">Reference proteome</keyword>
<dbReference type="Proteomes" id="UP000231419">
    <property type="component" value="Segment"/>
</dbReference>
<evidence type="ECO:0000256" key="5">
    <source>
        <dbReference type="ARBA" id="ARBA00022932"/>
    </source>
</evidence>